<dbReference type="InterPro" id="IPR011701">
    <property type="entry name" value="MFS"/>
</dbReference>
<keyword evidence="4" id="KW-1003">Cell membrane</keyword>
<evidence type="ECO:0000256" key="2">
    <source>
        <dbReference type="ARBA" id="ARBA00008537"/>
    </source>
</evidence>
<feature type="transmembrane region" description="Helical" evidence="8">
    <location>
        <begin position="304"/>
        <end position="325"/>
    </location>
</feature>
<feature type="transmembrane region" description="Helical" evidence="8">
    <location>
        <begin position="52"/>
        <end position="73"/>
    </location>
</feature>
<feature type="transmembrane region" description="Helical" evidence="8">
    <location>
        <begin position="332"/>
        <end position="352"/>
    </location>
</feature>
<comment type="caution">
    <text evidence="10">The sequence shown here is derived from an EMBL/GenBank/DDBJ whole genome shotgun (WGS) entry which is preliminary data.</text>
</comment>
<keyword evidence="11" id="KW-1185">Reference proteome</keyword>
<dbReference type="CDD" id="cd17503">
    <property type="entry name" value="MFS_LmrB_MDR_like"/>
    <property type="match status" value="1"/>
</dbReference>
<sequence>MTTQAIPRSRAQVIALVLVLGGVLTGLDMTIVNVALKHLATEFGAPLATVGWVVTGYTLALAAVIPVTAWAVGRFGARRVYLTAVGVFLLGSVLAGAAWDIGSLIGFRVLQGLGGGMIMPVSMTILARAAAPGELGRAMSTMGLGVLIGPLSGPVLGGWLVDEVSWRWMFFLNLPIGAAVVLLALRLFPPDDALTQRRLDLPGLLMLSPGLALVLYGVTVGGEHGDFTAWTLLAIVTGLALVAGFLVRAKVIRDPLIDLGLFRDRVFAAGVGTLALYASGYFGSMFLMPLYFQLARGESATGAGLLIIPAALGSGLIMQVAGRLVDRFPPGLIVLTGISVGVTGMLAFAAQLAVDGPYWGLLIAVTLIGVGGGGTMMPTMTAATRTLPPERTAAGSAVLGLVSALASATGTAVLSVVLTANLAASAPGAAIQQTYLLVAGLVACALLPALMLPRRQP</sequence>
<dbReference type="GO" id="GO:0005886">
    <property type="term" value="C:plasma membrane"/>
    <property type="evidence" value="ECO:0007669"/>
    <property type="project" value="UniProtKB-SubCell"/>
</dbReference>
<dbReference type="InterPro" id="IPR020846">
    <property type="entry name" value="MFS_dom"/>
</dbReference>
<dbReference type="GO" id="GO:0022857">
    <property type="term" value="F:transmembrane transporter activity"/>
    <property type="evidence" value="ECO:0007669"/>
    <property type="project" value="InterPro"/>
</dbReference>
<evidence type="ECO:0000256" key="4">
    <source>
        <dbReference type="ARBA" id="ARBA00022475"/>
    </source>
</evidence>
<accession>A0A7W7C9R6</accession>
<dbReference type="EMBL" id="JACHMH010000001">
    <property type="protein sequence ID" value="MBB4677156.1"/>
    <property type="molecule type" value="Genomic_DNA"/>
</dbReference>
<dbReference type="InterPro" id="IPR004638">
    <property type="entry name" value="EmrB-like"/>
</dbReference>
<dbReference type="Gene3D" id="1.20.1250.20">
    <property type="entry name" value="MFS general substrate transporter like domains"/>
    <property type="match status" value="1"/>
</dbReference>
<organism evidence="10 11">
    <name type="scientific">Crossiella cryophila</name>
    <dbReference type="NCBI Taxonomy" id="43355"/>
    <lineage>
        <taxon>Bacteria</taxon>
        <taxon>Bacillati</taxon>
        <taxon>Actinomycetota</taxon>
        <taxon>Actinomycetes</taxon>
        <taxon>Pseudonocardiales</taxon>
        <taxon>Pseudonocardiaceae</taxon>
        <taxon>Crossiella</taxon>
    </lineage>
</organism>
<dbReference type="Gene3D" id="1.20.1720.10">
    <property type="entry name" value="Multidrug resistance protein D"/>
    <property type="match status" value="1"/>
</dbReference>
<comment type="similarity">
    <text evidence="2">Belongs to the major facilitator superfamily. EmrB family.</text>
</comment>
<feature type="domain" description="Major facilitator superfamily (MFS) profile" evidence="9">
    <location>
        <begin position="14"/>
        <end position="457"/>
    </location>
</feature>
<evidence type="ECO:0000313" key="11">
    <source>
        <dbReference type="Proteomes" id="UP000533598"/>
    </source>
</evidence>
<feature type="transmembrane region" description="Helical" evidence="8">
    <location>
        <begin position="166"/>
        <end position="189"/>
    </location>
</feature>
<dbReference type="PANTHER" id="PTHR42718">
    <property type="entry name" value="MAJOR FACILITATOR SUPERFAMILY MULTIDRUG TRANSPORTER MFSC"/>
    <property type="match status" value="1"/>
</dbReference>
<dbReference type="PANTHER" id="PTHR42718:SF9">
    <property type="entry name" value="MAJOR FACILITATOR SUPERFAMILY MULTIDRUG TRANSPORTER MFSC"/>
    <property type="match status" value="1"/>
</dbReference>
<evidence type="ECO:0000256" key="3">
    <source>
        <dbReference type="ARBA" id="ARBA00022448"/>
    </source>
</evidence>
<keyword evidence="5 8" id="KW-0812">Transmembrane</keyword>
<evidence type="ECO:0000256" key="5">
    <source>
        <dbReference type="ARBA" id="ARBA00022692"/>
    </source>
</evidence>
<feature type="transmembrane region" description="Helical" evidence="8">
    <location>
        <begin position="267"/>
        <end position="292"/>
    </location>
</feature>
<comment type="subcellular location">
    <subcellularLocation>
        <location evidence="1">Cell membrane</location>
        <topology evidence="1">Multi-pass membrane protein</topology>
    </subcellularLocation>
</comment>
<evidence type="ECO:0000313" key="10">
    <source>
        <dbReference type="EMBL" id="MBB4677156.1"/>
    </source>
</evidence>
<feature type="transmembrane region" description="Helical" evidence="8">
    <location>
        <begin position="138"/>
        <end position="160"/>
    </location>
</feature>
<dbReference type="SUPFAM" id="SSF103473">
    <property type="entry name" value="MFS general substrate transporter"/>
    <property type="match status" value="1"/>
</dbReference>
<feature type="transmembrane region" description="Helical" evidence="8">
    <location>
        <begin position="398"/>
        <end position="422"/>
    </location>
</feature>
<dbReference type="PROSITE" id="PS50850">
    <property type="entry name" value="MFS"/>
    <property type="match status" value="1"/>
</dbReference>
<evidence type="ECO:0000256" key="8">
    <source>
        <dbReference type="SAM" id="Phobius"/>
    </source>
</evidence>
<name>A0A7W7C9R6_9PSEU</name>
<dbReference type="Pfam" id="PF07690">
    <property type="entry name" value="MFS_1"/>
    <property type="match status" value="1"/>
</dbReference>
<feature type="transmembrane region" description="Helical" evidence="8">
    <location>
        <begin position="105"/>
        <end position="126"/>
    </location>
</feature>
<protein>
    <submittedName>
        <fullName evidence="10">EmrB/QacA subfamily drug resistance transporter</fullName>
    </submittedName>
</protein>
<feature type="transmembrane region" description="Helical" evidence="8">
    <location>
        <begin position="80"/>
        <end position="99"/>
    </location>
</feature>
<dbReference type="RefSeq" id="WP_221489926.1">
    <property type="nucleotide sequence ID" value="NZ_BAAAUI010000055.1"/>
</dbReference>
<feature type="transmembrane region" description="Helical" evidence="8">
    <location>
        <begin position="434"/>
        <end position="452"/>
    </location>
</feature>
<evidence type="ECO:0000256" key="1">
    <source>
        <dbReference type="ARBA" id="ARBA00004651"/>
    </source>
</evidence>
<dbReference type="InterPro" id="IPR036259">
    <property type="entry name" value="MFS_trans_sf"/>
</dbReference>
<feature type="transmembrane region" description="Helical" evidence="8">
    <location>
        <begin position="201"/>
        <end position="221"/>
    </location>
</feature>
<feature type="transmembrane region" description="Helical" evidence="8">
    <location>
        <begin position="227"/>
        <end position="247"/>
    </location>
</feature>
<gene>
    <name evidence="10" type="ORF">HNR67_003274</name>
</gene>
<dbReference type="AlphaFoldDB" id="A0A7W7C9R6"/>
<reference evidence="10 11" key="1">
    <citation type="submission" date="2020-08" db="EMBL/GenBank/DDBJ databases">
        <title>Sequencing the genomes of 1000 actinobacteria strains.</title>
        <authorList>
            <person name="Klenk H.-P."/>
        </authorList>
    </citation>
    <scope>NUCLEOTIDE SEQUENCE [LARGE SCALE GENOMIC DNA]</scope>
    <source>
        <strain evidence="10 11">DSM 44230</strain>
    </source>
</reference>
<evidence type="ECO:0000256" key="7">
    <source>
        <dbReference type="ARBA" id="ARBA00023136"/>
    </source>
</evidence>
<evidence type="ECO:0000256" key="6">
    <source>
        <dbReference type="ARBA" id="ARBA00022989"/>
    </source>
</evidence>
<dbReference type="Proteomes" id="UP000533598">
    <property type="component" value="Unassembled WGS sequence"/>
</dbReference>
<feature type="transmembrane region" description="Helical" evidence="8">
    <location>
        <begin position="12"/>
        <end position="32"/>
    </location>
</feature>
<keyword evidence="3" id="KW-0813">Transport</keyword>
<dbReference type="PRINTS" id="PR01036">
    <property type="entry name" value="TCRTETB"/>
</dbReference>
<evidence type="ECO:0000259" key="9">
    <source>
        <dbReference type="PROSITE" id="PS50850"/>
    </source>
</evidence>
<keyword evidence="6 8" id="KW-1133">Transmembrane helix</keyword>
<feature type="transmembrane region" description="Helical" evidence="8">
    <location>
        <begin position="358"/>
        <end position="377"/>
    </location>
</feature>
<keyword evidence="7 8" id="KW-0472">Membrane</keyword>
<dbReference type="NCBIfam" id="TIGR00711">
    <property type="entry name" value="efflux_EmrB"/>
    <property type="match status" value="1"/>
</dbReference>
<proteinExistence type="inferred from homology"/>